<keyword evidence="3" id="KW-1185">Reference proteome</keyword>
<sequence length="358" mass="39246">MSTSTNISKFLQVPGARPPGGNLGRLPSDPGRQGSGGTSQGASRPPMTDAERKEDDGLQIEWSKLRTEYYLSLIERQGPMSAEDITSLSEGSRCAIQNLKNTLKPAQSRLTTLDRQLYGSHSEPKDRDALRLEYVSLDMLVTCLDNRPNIYRAEYSSTWNSMLEELSDLASSTQGRPSDPTLSSLHDVWDLHRAMVEHHQKWGRLCTCPRPPSWKPGDPYTPVSSIQTDAQGAPLTKDPNALPVNATQIDLPQRCIHLYNTEDTCTLRRTLASGDALATRGDGFDTAIAKAAETIGLSGFWLLETLSNVQASALAQLRVMNRRVLPKAPFPSPYGFLVSTNDGSMYSQTLLATLGACH</sequence>
<dbReference type="EMBL" id="JAODAN010000008">
    <property type="protein sequence ID" value="KAK1922378.1"/>
    <property type="molecule type" value="Genomic_DNA"/>
</dbReference>
<dbReference type="Proteomes" id="UP001182556">
    <property type="component" value="Unassembled WGS sequence"/>
</dbReference>
<reference evidence="2" key="1">
    <citation type="submission" date="2023-02" db="EMBL/GenBank/DDBJ databases">
        <title>Identification and recombinant expression of a fungal hydrolase from Papiliotrema laurentii that hydrolyzes apple cutin and clears colloidal polyester polyurethane.</title>
        <authorList>
            <consortium name="DOE Joint Genome Institute"/>
            <person name="Roman V.A."/>
            <person name="Bojanowski C."/>
            <person name="Crable B.R."/>
            <person name="Wagner D.N."/>
            <person name="Hung C.S."/>
            <person name="Nadeau L.J."/>
            <person name="Schratz L."/>
            <person name="Haridas S."/>
            <person name="Pangilinan J."/>
            <person name="Lipzen A."/>
            <person name="Na H."/>
            <person name="Yan M."/>
            <person name="Ng V."/>
            <person name="Grigoriev I.V."/>
            <person name="Spatafora J.W."/>
            <person name="Barlow D."/>
            <person name="Biffinger J."/>
            <person name="Kelley-Loughnane N."/>
            <person name="Varaljay V.A."/>
            <person name="Crookes-Goodson W.J."/>
        </authorList>
    </citation>
    <scope>NUCLEOTIDE SEQUENCE</scope>
    <source>
        <strain evidence="2">5307AH</strain>
    </source>
</reference>
<evidence type="ECO:0000313" key="3">
    <source>
        <dbReference type="Proteomes" id="UP001182556"/>
    </source>
</evidence>
<comment type="caution">
    <text evidence="2">The sequence shown here is derived from an EMBL/GenBank/DDBJ whole genome shotgun (WGS) entry which is preliminary data.</text>
</comment>
<gene>
    <name evidence="2" type="ORF">DB88DRAFT_473952</name>
</gene>
<name>A0AAD9FPA2_PAPLA</name>
<dbReference type="AlphaFoldDB" id="A0AAD9FPA2"/>
<protein>
    <submittedName>
        <fullName evidence="2">Uncharacterized protein</fullName>
    </submittedName>
</protein>
<evidence type="ECO:0000313" key="2">
    <source>
        <dbReference type="EMBL" id="KAK1922378.1"/>
    </source>
</evidence>
<evidence type="ECO:0000256" key="1">
    <source>
        <dbReference type="SAM" id="MobiDB-lite"/>
    </source>
</evidence>
<feature type="region of interest" description="Disordered" evidence="1">
    <location>
        <begin position="1"/>
        <end position="58"/>
    </location>
</feature>
<accession>A0AAD9FPA2</accession>
<organism evidence="2 3">
    <name type="scientific">Papiliotrema laurentii</name>
    <name type="common">Cryptococcus laurentii</name>
    <dbReference type="NCBI Taxonomy" id="5418"/>
    <lineage>
        <taxon>Eukaryota</taxon>
        <taxon>Fungi</taxon>
        <taxon>Dikarya</taxon>
        <taxon>Basidiomycota</taxon>
        <taxon>Agaricomycotina</taxon>
        <taxon>Tremellomycetes</taxon>
        <taxon>Tremellales</taxon>
        <taxon>Rhynchogastremaceae</taxon>
        <taxon>Papiliotrema</taxon>
    </lineage>
</organism>
<proteinExistence type="predicted"/>